<sequence>MNLSEVISEKLAQDEQPVLDNDSEYYFVYGHIVRYFLARLSPQGERTLEVQSWEQKFDNARVPANQKQIVESFMRHNERLINYKNVKLKRALAMFFGYKPDMLKHHGDASQFYSLGLTVQGLFK</sequence>
<protein>
    <submittedName>
        <fullName evidence="1">Uncharacterized protein</fullName>
    </submittedName>
</protein>
<evidence type="ECO:0000313" key="2">
    <source>
        <dbReference type="Proteomes" id="UP001306950"/>
    </source>
</evidence>
<comment type="caution">
    <text evidence="1">The sequence shown here is derived from an EMBL/GenBank/DDBJ whole genome shotgun (WGS) entry which is preliminary data.</text>
</comment>
<proteinExistence type="predicted"/>
<name>A0ABU7VQM7_9BACL</name>
<dbReference type="EMBL" id="JAZHPZ010000003">
    <property type="protein sequence ID" value="MEF2966082.1"/>
    <property type="molecule type" value="Genomic_DNA"/>
</dbReference>
<gene>
    <name evidence="1" type="ORF">V3851_09590</name>
</gene>
<accession>A0ABU7VQM7</accession>
<evidence type="ECO:0000313" key="1">
    <source>
        <dbReference type="EMBL" id="MEF2966082.1"/>
    </source>
</evidence>
<dbReference type="Proteomes" id="UP001306950">
    <property type="component" value="Unassembled WGS sequence"/>
</dbReference>
<reference evidence="1 2" key="1">
    <citation type="submission" date="2024-02" db="EMBL/GenBank/DDBJ databases">
        <title>A nitrogen-fixing paenibacillus bacterium.</title>
        <authorList>
            <person name="Zhang W.L."/>
            <person name="Chen S.F."/>
        </authorList>
    </citation>
    <scope>NUCLEOTIDE SEQUENCE [LARGE SCALE GENOMIC DNA]</scope>
    <source>
        <strain evidence="1 2">M1</strain>
    </source>
</reference>
<dbReference type="RefSeq" id="WP_331846296.1">
    <property type="nucleotide sequence ID" value="NZ_JAZHPZ010000003.1"/>
</dbReference>
<keyword evidence="2" id="KW-1185">Reference proteome</keyword>
<organism evidence="1 2">
    <name type="scientific">Paenibacillus haidiansis</name>
    <dbReference type="NCBI Taxonomy" id="1574488"/>
    <lineage>
        <taxon>Bacteria</taxon>
        <taxon>Bacillati</taxon>
        <taxon>Bacillota</taxon>
        <taxon>Bacilli</taxon>
        <taxon>Bacillales</taxon>
        <taxon>Paenibacillaceae</taxon>
        <taxon>Paenibacillus</taxon>
    </lineage>
</organism>